<accession>A0A1T5IGN7</accession>
<evidence type="ECO:0000256" key="1">
    <source>
        <dbReference type="SAM" id="MobiDB-lite"/>
    </source>
</evidence>
<feature type="signal peptide" evidence="2">
    <location>
        <begin position="1"/>
        <end position="28"/>
    </location>
</feature>
<keyword evidence="4" id="KW-1185">Reference proteome</keyword>
<dbReference type="EMBL" id="FUZQ01000001">
    <property type="protein sequence ID" value="SKC38299.1"/>
    <property type="molecule type" value="Genomic_DNA"/>
</dbReference>
<feature type="chain" id="PRO_5039126324" evidence="2">
    <location>
        <begin position="29"/>
        <end position="570"/>
    </location>
</feature>
<organism evidence="3 4">
    <name type="scientific">Krasilnikoviella flava</name>
    <dbReference type="NCBI Taxonomy" id="526729"/>
    <lineage>
        <taxon>Bacteria</taxon>
        <taxon>Bacillati</taxon>
        <taxon>Actinomycetota</taxon>
        <taxon>Actinomycetes</taxon>
        <taxon>Micrococcales</taxon>
        <taxon>Promicromonosporaceae</taxon>
        <taxon>Krasilnikoviella</taxon>
    </lineage>
</organism>
<evidence type="ECO:0000256" key="2">
    <source>
        <dbReference type="SAM" id="SignalP"/>
    </source>
</evidence>
<proteinExistence type="predicted"/>
<reference evidence="3 4" key="1">
    <citation type="submission" date="2017-02" db="EMBL/GenBank/DDBJ databases">
        <authorList>
            <person name="Peterson S.W."/>
        </authorList>
    </citation>
    <scope>NUCLEOTIDE SEQUENCE [LARGE SCALE GENOMIC DNA]</scope>
    <source>
        <strain evidence="3 4">DSM 21481</strain>
    </source>
</reference>
<sequence>MRGVPLRNVRFVLPVAVLCGALVLTGCAGSPPDGTAGPSTGAPAVAVRDLSTHTVLLDADDPVELALTTSQTVYARSEVVVLADADDEAAREALAATAVAVHAPALLADTEGAGTGIAEELERLGARAAVVVTGEERSTADDDGTDAGTPGADDGTTDADDEPGAASRRVADAAGVQALAVTPDVVEGEDGAGPALEGDDLEDLGSRLDAMLGDDPAVSASAPGGAERDGADEPRLLREVLALVDPTDGQEAAIASLRAAGAVTTEVPGGDLGTRHAVQTVDRAQALTVVGVGSSFGDAATFAWRVAAAERAAMLPTGSQHLLPARYVAVDATVWDDPAAAVARAQAAAAAYVPVDDTAAEGEDADAPEGPVVPTLVLPVSATAGGPGEDGDWVTQEDLDALAPLVSAARDAGVYVLLDVGAGPAPAVEQVRAAEALLRTPGVGVALHPESRVGDGTSTTSHQMSAAELDEVTAYLADLVSREGLPPSLLVVHQTRPESVPDRSRLRPVPQVEVAVLADLTGGATTGEWVWNQVSAGLPEGVHLGWSGPASGVAGSLVPTDPAPVLIATS</sequence>
<dbReference type="AlphaFoldDB" id="A0A1T5IGN7"/>
<dbReference type="Proteomes" id="UP000189777">
    <property type="component" value="Unassembled WGS sequence"/>
</dbReference>
<keyword evidence="2" id="KW-0732">Signal</keyword>
<name>A0A1T5IGN7_9MICO</name>
<dbReference type="PROSITE" id="PS51257">
    <property type="entry name" value="PROKAR_LIPOPROTEIN"/>
    <property type="match status" value="1"/>
</dbReference>
<evidence type="ECO:0000313" key="4">
    <source>
        <dbReference type="Proteomes" id="UP000189777"/>
    </source>
</evidence>
<protein>
    <submittedName>
        <fullName evidence="3">Uncharacterized protein</fullName>
    </submittedName>
</protein>
<feature type="region of interest" description="Disordered" evidence="1">
    <location>
        <begin position="181"/>
        <end position="233"/>
    </location>
</feature>
<gene>
    <name evidence="3" type="ORF">SAMN04324258_0493</name>
</gene>
<dbReference type="STRING" id="526729.SAMN04324258_0493"/>
<feature type="region of interest" description="Disordered" evidence="1">
    <location>
        <begin position="134"/>
        <end position="167"/>
    </location>
</feature>
<evidence type="ECO:0000313" key="3">
    <source>
        <dbReference type="EMBL" id="SKC38299.1"/>
    </source>
</evidence>